<reference evidence="2 3" key="1">
    <citation type="journal article" date="2011" name="BMC Genomics">
        <title>Genome sequencing reveals diversification of virulence factor content and possible host adaptation in distinct subpopulations of Salmonella enterica.</title>
        <authorList>
            <person name="den Bakker H.C."/>
            <person name="Moreno Switt A.I."/>
            <person name="Govoni G."/>
            <person name="Cummings C.A."/>
            <person name="Ranieri M.L."/>
            <person name="Degoricija L."/>
            <person name="Hoelzer K."/>
            <person name="Rodriguez-Rivera L.D."/>
            <person name="Brown S."/>
            <person name="Bolchacova E."/>
            <person name="Furtado M.R."/>
            <person name="Wiedmann M."/>
        </authorList>
    </citation>
    <scope>NUCLEOTIDE SEQUENCE [LARGE SCALE GENOMIC DNA]</scope>
    <source>
        <strain evidence="2 3">A4-653</strain>
    </source>
</reference>
<organism evidence="2 3">
    <name type="scientific">Salmonella enterica subsp. enterica serovar Rubislaw str. A4-653</name>
    <dbReference type="NCBI Taxonomy" id="913081"/>
    <lineage>
        <taxon>Bacteria</taxon>
        <taxon>Pseudomonadati</taxon>
        <taxon>Pseudomonadota</taxon>
        <taxon>Gammaproteobacteria</taxon>
        <taxon>Enterobacterales</taxon>
        <taxon>Enterobacteriaceae</taxon>
        <taxon>Salmonella</taxon>
    </lineage>
</organism>
<evidence type="ECO:0000313" key="2">
    <source>
        <dbReference type="EMBL" id="EHC82120.1"/>
    </source>
</evidence>
<sequence>MQASLADIGLLSIRQRLVEKRVHMRDAFPRQLEGDKPHHHPNQNVDNALSFRRTQSRRKPGRQ</sequence>
<proteinExistence type="predicted"/>
<feature type="compositionally biased region" description="Basic residues" evidence="1">
    <location>
        <begin position="54"/>
        <end position="63"/>
    </location>
</feature>
<name>G5QPC1_SALRU</name>
<accession>G5QPC1</accession>
<gene>
    <name evidence="2" type="ORF">LTSERUB_4866</name>
</gene>
<evidence type="ECO:0000256" key="1">
    <source>
        <dbReference type="SAM" id="MobiDB-lite"/>
    </source>
</evidence>
<dbReference type="AlphaFoldDB" id="G5QPC1"/>
<comment type="caution">
    <text evidence="2">The sequence shown here is derived from an EMBL/GenBank/DDBJ whole genome shotgun (WGS) entry which is preliminary data.</text>
</comment>
<dbReference type="Proteomes" id="UP000004903">
    <property type="component" value="Unassembled WGS sequence"/>
</dbReference>
<dbReference type="EMBL" id="AFCT01001777">
    <property type="protein sequence ID" value="EHC82120.1"/>
    <property type="molecule type" value="Genomic_DNA"/>
</dbReference>
<dbReference type="PATRIC" id="fig|913081.3.peg.3760"/>
<feature type="region of interest" description="Disordered" evidence="1">
    <location>
        <begin position="28"/>
        <end position="63"/>
    </location>
</feature>
<protein>
    <submittedName>
        <fullName evidence="2">Uncharacterized protein</fullName>
    </submittedName>
</protein>
<evidence type="ECO:0000313" key="3">
    <source>
        <dbReference type="Proteomes" id="UP000004903"/>
    </source>
</evidence>